<keyword evidence="2" id="KW-1185">Reference proteome</keyword>
<proteinExistence type="predicted"/>
<gene>
    <name evidence="1" type="ORF">H5410_050410</name>
</gene>
<sequence>MSLQYQALSFSVGVEGRQVKILVQNPTFLAQVVSEGSSDDVNSLESSGNDNNLLVSLVETKKQEHLLKYEDI</sequence>
<protein>
    <submittedName>
        <fullName evidence="1">Uncharacterized protein</fullName>
    </submittedName>
</protein>
<dbReference type="Proteomes" id="UP000824120">
    <property type="component" value="Chromosome 10"/>
</dbReference>
<evidence type="ECO:0000313" key="2">
    <source>
        <dbReference type="Proteomes" id="UP000824120"/>
    </source>
</evidence>
<evidence type="ECO:0000313" key="1">
    <source>
        <dbReference type="EMBL" id="KAG5579783.1"/>
    </source>
</evidence>
<dbReference type="EMBL" id="JACXVP010000010">
    <property type="protein sequence ID" value="KAG5579783.1"/>
    <property type="molecule type" value="Genomic_DNA"/>
</dbReference>
<comment type="caution">
    <text evidence="1">The sequence shown here is derived from an EMBL/GenBank/DDBJ whole genome shotgun (WGS) entry which is preliminary data.</text>
</comment>
<name>A0A9J5WWQ5_SOLCO</name>
<dbReference type="AlphaFoldDB" id="A0A9J5WWQ5"/>
<accession>A0A9J5WWQ5</accession>
<reference evidence="1 2" key="1">
    <citation type="submission" date="2020-09" db="EMBL/GenBank/DDBJ databases">
        <title>De no assembly of potato wild relative species, Solanum commersonii.</title>
        <authorList>
            <person name="Cho K."/>
        </authorList>
    </citation>
    <scope>NUCLEOTIDE SEQUENCE [LARGE SCALE GENOMIC DNA]</scope>
    <source>
        <strain evidence="1">LZ3.2</strain>
        <tissue evidence="1">Leaf</tissue>
    </source>
</reference>
<organism evidence="1 2">
    <name type="scientific">Solanum commersonii</name>
    <name type="common">Commerson's wild potato</name>
    <name type="synonym">Commerson's nightshade</name>
    <dbReference type="NCBI Taxonomy" id="4109"/>
    <lineage>
        <taxon>Eukaryota</taxon>
        <taxon>Viridiplantae</taxon>
        <taxon>Streptophyta</taxon>
        <taxon>Embryophyta</taxon>
        <taxon>Tracheophyta</taxon>
        <taxon>Spermatophyta</taxon>
        <taxon>Magnoliopsida</taxon>
        <taxon>eudicotyledons</taxon>
        <taxon>Gunneridae</taxon>
        <taxon>Pentapetalae</taxon>
        <taxon>asterids</taxon>
        <taxon>lamiids</taxon>
        <taxon>Solanales</taxon>
        <taxon>Solanaceae</taxon>
        <taxon>Solanoideae</taxon>
        <taxon>Solaneae</taxon>
        <taxon>Solanum</taxon>
    </lineage>
</organism>